<dbReference type="Pfam" id="PF06441">
    <property type="entry name" value="EHN"/>
    <property type="match status" value="1"/>
</dbReference>
<dbReference type="GO" id="GO:0004301">
    <property type="term" value="F:epoxide hydrolase activity"/>
    <property type="evidence" value="ECO:0007669"/>
    <property type="project" value="TreeGrafter"/>
</dbReference>
<feature type="domain" description="Epoxide hydrolase N-terminal" evidence="5">
    <location>
        <begin position="6"/>
        <end position="118"/>
    </location>
</feature>
<dbReference type="Gene3D" id="3.40.50.1820">
    <property type="entry name" value="alpha/beta hydrolase"/>
    <property type="match status" value="1"/>
</dbReference>
<reference evidence="6 7" key="1">
    <citation type="journal article" date="2017" name="Mol. Ecol.">
        <title>Comparative and population genomic landscape of Phellinus noxius: A hypervariable fungus causing root rot in trees.</title>
        <authorList>
            <person name="Chung C.L."/>
            <person name="Lee T.J."/>
            <person name="Akiba M."/>
            <person name="Lee H.H."/>
            <person name="Kuo T.H."/>
            <person name="Liu D."/>
            <person name="Ke H.M."/>
            <person name="Yokoi T."/>
            <person name="Roa M.B."/>
            <person name="Lu M.J."/>
            <person name="Chang Y.Y."/>
            <person name="Ann P.J."/>
            <person name="Tsai J.N."/>
            <person name="Chen C.Y."/>
            <person name="Tzean S.S."/>
            <person name="Ota Y."/>
            <person name="Hattori T."/>
            <person name="Sahashi N."/>
            <person name="Liou R.F."/>
            <person name="Kikuchi T."/>
            <person name="Tsai I.J."/>
        </authorList>
    </citation>
    <scope>NUCLEOTIDE SEQUENCE [LARGE SCALE GENOMIC DNA]</scope>
    <source>
        <strain evidence="6 7">FFPRI411160</strain>
    </source>
</reference>
<dbReference type="PRINTS" id="PR00412">
    <property type="entry name" value="EPOXHYDRLASE"/>
</dbReference>
<keyword evidence="3" id="KW-0378">Hydrolase</keyword>
<evidence type="ECO:0000256" key="3">
    <source>
        <dbReference type="ARBA" id="ARBA00022801"/>
    </source>
</evidence>
<dbReference type="STRING" id="2282107.A0A286UK34"/>
<dbReference type="PIRSF" id="PIRSF001112">
    <property type="entry name" value="Epoxide_hydrolase"/>
    <property type="match status" value="1"/>
</dbReference>
<dbReference type="InterPro" id="IPR010497">
    <property type="entry name" value="Epoxide_hydro_N"/>
</dbReference>
<gene>
    <name evidence="6" type="ORF">PNOK_0486600</name>
</gene>
<protein>
    <submittedName>
        <fullName evidence="6">Alpha beta-hydrolase</fullName>
    </submittedName>
</protein>
<evidence type="ECO:0000256" key="2">
    <source>
        <dbReference type="ARBA" id="ARBA00022797"/>
    </source>
</evidence>
<name>A0A286UK34_9AGAM</name>
<dbReference type="OrthoDB" id="7130006at2759"/>
<evidence type="ECO:0000256" key="1">
    <source>
        <dbReference type="ARBA" id="ARBA00010088"/>
    </source>
</evidence>
<dbReference type="SUPFAM" id="SSF53474">
    <property type="entry name" value="alpha/beta-Hydrolases"/>
    <property type="match status" value="1"/>
</dbReference>
<dbReference type="InterPro" id="IPR029058">
    <property type="entry name" value="AB_hydrolase_fold"/>
</dbReference>
<keyword evidence="7" id="KW-1185">Reference proteome</keyword>
<dbReference type="GO" id="GO:0097176">
    <property type="term" value="P:epoxide metabolic process"/>
    <property type="evidence" value="ECO:0007669"/>
    <property type="project" value="TreeGrafter"/>
</dbReference>
<organism evidence="6 7">
    <name type="scientific">Pyrrhoderma noxium</name>
    <dbReference type="NCBI Taxonomy" id="2282107"/>
    <lineage>
        <taxon>Eukaryota</taxon>
        <taxon>Fungi</taxon>
        <taxon>Dikarya</taxon>
        <taxon>Basidiomycota</taxon>
        <taxon>Agaricomycotina</taxon>
        <taxon>Agaricomycetes</taxon>
        <taxon>Hymenochaetales</taxon>
        <taxon>Hymenochaetaceae</taxon>
        <taxon>Pyrrhoderma</taxon>
    </lineage>
</organism>
<sequence length="391" mass="44738">MFGEPKQIDINFSDDAVQNMLTLLKTAPFPDKPPINCDDPWKLGIDYSYLKELKIKFETEWTWNSLAKKIAKYNNYLVHYQNNEGDELDLHFVHIKSSRDDAIPLILLHGWPGTFFDFYKVIDNLVSPPGGDIPAFHVIVPSIPGYFLSTLPKRDGWNLLDIAHAYNGLMVEVLGYKRYVGQGGDLGSMILRAMSFLLPENACLSHFNMFITPPQDNTDYSKISEFEKRVLNRTQGFMETGRGYSEIQRTKPFTIGIAIASSPLAVLTYIAEKIYSWSDPELVDSRDILDTVALYYLSGSFLTSVVIYNQRHAESKVGNMQDVFKGQMKTKFAYSAFPYEVIGQLRSIIEKYGPLVYYKEHKRGGHFPALDVPDEFVEDLREFFGEHWGKE</sequence>
<evidence type="ECO:0000313" key="7">
    <source>
        <dbReference type="Proteomes" id="UP000217199"/>
    </source>
</evidence>
<feature type="active site" description="Proton donor" evidence="4">
    <location>
        <position position="308"/>
    </location>
</feature>
<comment type="caution">
    <text evidence="6">The sequence shown here is derived from an EMBL/GenBank/DDBJ whole genome shotgun (WGS) entry which is preliminary data.</text>
</comment>
<dbReference type="PANTHER" id="PTHR21661">
    <property type="entry name" value="EPOXIDE HYDROLASE 1-RELATED"/>
    <property type="match status" value="1"/>
</dbReference>
<accession>A0A286UK34</accession>
<evidence type="ECO:0000256" key="4">
    <source>
        <dbReference type="PIRSR" id="PIRSR001112-1"/>
    </source>
</evidence>
<dbReference type="PANTHER" id="PTHR21661:SF35">
    <property type="entry name" value="EPOXIDE HYDROLASE"/>
    <property type="match status" value="1"/>
</dbReference>
<dbReference type="Proteomes" id="UP000217199">
    <property type="component" value="Unassembled WGS sequence"/>
</dbReference>
<evidence type="ECO:0000259" key="5">
    <source>
        <dbReference type="Pfam" id="PF06441"/>
    </source>
</evidence>
<dbReference type="InParanoid" id="A0A286UK34"/>
<dbReference type="AlphaFoldDB" id="A0A286UK34"/>
<keyword evidence="2" id="KW-0058">Aromatic hydrocarbons catabolism</keyword>
<proteinExistence type="inferred from homology"/>
<dbReference type="InterPro" id="IPR016292">
    <property type="entry name" value="Epoxide_hydrolase"/>
</dbReference>
<feature type="active site" description="Nucleophile" evidence="4">
    <location>
        <position position="185"/>
    </location>
</feature>
<comment type="similarity">
    <text evidence="1">Belongs to the peptidase S33 family.</text>
</comment>
<dbReference type="EMBL" id="NBII01000004">
    <property type="protein sequence ID" value="PAV19932.1"/>
    <property type="molecule type" value="Genomic_DNA"/>
</dbReference>
<dbReference type="InterPro" id="IPR000639">
    <property type="entry name" value="Epox_hydrolase-like"/>
</dbReference>
<feature type="active site" description="Proton acceptor" evidence="4">
    <location>
        <position position="366"/>
    </location>
</feature>
<evidence type="ECO:0000313" key="6">
    <source>
        <dbReference type="EMBL" id="PAV19932.1"/>
    </source>
</evidence>